<dbReference type="AlphaFoldDB" id="A0AAV4ANT0"/>
<keyword evidence="1" id="KW-0175">Coiled coil</keyword>
<feature type="compositionally biased region" description="Polar residues" evidence="2">
    <location>
        <begin position="289"/>
        <end position="300"/>
    </location>
</feature>
<comment type="caution">
    <text evidence="4">The sequence shown here is derived from an EMBL/GenBank/DDBJ whole genome shotgun (WGS) entry which is preliminary data.</text>
</comment>
<gene>
    <name evidence="4" type="ORF">PoB_003508200</name>
</gene>
<feature type="compositionally biased region" description="Low complexity" evidence="2">
    <location>
        <begin position="174"/>
        <end position="189"/>
    </location>
</feature>
<accession>A0AAV4ANT0</accession>
<evidence type="ECO:0000256" key="2">
    <source>
        <dbReference type="SAM" id="MobiDB-lite"/>
    </source>
</evidence>
<dbReference type="Proteomes" id="UP000735302">
    <property type="component" value="Unassembled WGS sequence"/>
</dbReference>
<organism evidence="4 5">
    <name type="scientific">Plakobranchus ocellatus</name>
    <dbReference type="NCBI Taxonomy" id="259542"/>
    <lineage>
        <taxon>Eukaryota</taxon>
        <taxon>Metazoa</taxon>
        <taxon>Spiralia</taxon>
        <taxon>Lophotrochozoa</taxon>
        <taxon>Mollusca</taxon>
        <taxon>Gastropoda</taxon>
        <taxon>Heterobranchia</taxon>
        <taxon>Euthyneura</taxon>
        <taxon>Panpulmonata</taxon>
        <taxon>Sacoglossa</taxon>
        <taxon>Placobranchoidea</taxon>
        <taxon>Plakobranchidae</taxon>
        <taxon>Plakobranchus</taxon>
    </lineage>
</organism>
<evidence type="ECO:0000313" key="4">
    <source>
        <dbReference type="EMBL" id="GFO08577.1"/>
    </source>
</evidence>
<feature type="coiled-coil region" evidence="1">
    <location>
        <begin position="380"/>
        <end position="414"/>
    </location>
</feature>
<evidence type="ECO:0000256" key="1">
    <source>
        <dbReference type="SAM" id="Coils"/>
    </source>
</evidence>
<dbReference type="PANTHER" id="PTHR23098">
    <property type="entry name" value="AGAP001331-PA-RELATED"/>
    <property type="match status" value="1"/>
</dbReference>
<dbReference type="InterPro" id="IPR028002">
    <property type="entry name" value="Myb_DNA-bind_5"/>
</dbReference>
<evidence type="ECO:0000259" key="3">
    <source>
        <dbReference type="Pfam" id="PF13873"/>
    </source>
</evidence>
<protein>
    <submittedName>
        <fullName evidence="4">Myb-related transcription factor, partner of profilin</fullName>
    </submittedName>
</protein>
<feature type="compositionally biased region" description="Polar residues" evidence="2">
    <location>
        <begin position="227"/>
        <end position="246"/>
    </location>
</feature>
<name>A0AAV4ANT0_9GAST</name>
<proteinExistence type="predicted"/>
<keyword evidence="5" id="KW-1185">Reference proteome</keyword>
<dbReference type="Pfam" id="PF13873">
    <property type="entry name" value="Myb_DNA-bind_5"/>
    <property type="match status" value="1"/>
</dbReference>
<feature type="region of interest" description="Disordered" evidence="2">
    <location>
        <begin position="120"/>
        <end position="356"/>
    </location>
</feature>
<dbReference type="PANTHER" id="PTHR23098:SF16">
    <property type="entry name" value="REGULATORY PROTEIN ZESTE"/>
    <property type="match status" value="1"/>
</dbReference>
<feature type="domain" description="Myb/SANT-like DNA-binding" evidence="3">
    <location>
        <begin position="12"/>
        <end position="82"/>
    </location>
</feature>
<feature type="compositionally biased region" description="Low complexity" evidence="2">
    <location>
        <begin position="247"/>
        <end position="281"/>
    </location>
</feature>
<evidence type="ECO:0000313" key="5">
    <source>
        <dbReference type="Proteomes" id="UP000735302"/>
    </source>
</evidence>
<feature type="compositionally biased region" description="Acidic residues" evidence="2">
    <location>
        <begin position="135"/>
        <end position="146"/>
    </location>
</feature>
<dbReference type="GO" id="GO:0005634">
    <property type="term" value="C:nucleus"/>
    <property type="evidence" value="ECO:0007669"/>
    <property type="project" value="TreeGrafter"/>
</dbReference>
<feature type="compositionally biased region" description="Polar residues" evidence="2">
    <location>
        <begin position="308"/>
        <end position="317"/>
    </location>
</feature>
<sequence>MADSSFPLKRYRRPNFGQTEIFSLLQDVLLHKDVLFGSKQNRVSMYKKFQVWNSIADKLTIIGGQERSGAQVRKKWNDLAHYGKITLEKQKLSGIFKPKSQPPYMSLVFTILDEMGKMQKSKGFSETGDGSHSDLEDDEGDDEDMTDLGNQDGNNSLQPLMPTDPSAQEAHGVTTTFASTGSSSSHTPTMVLKFETPPDMSDFLDDELDTEHASFSQDLSTPLAPSHHSTPWQEQSMPHQQSMQALTTLASHTSQQAAASSSSMSTSPTQQPTQSSTLTASLDTPQPPQNSQTNATSSPHQKPPSLMKTPQTVQLADSSKSSLKRPRPKDLLKMQLLKNRGKKGAQSKGSSDDTDSLWQEWLRSEISLSRLKQESIRSKLELYKLQREHLEMQLKAMDSKKKKLEENLEEDSTK</sequence>
<dbReference type="EMBL" id="BLXT01003971">
    <property type="protein sequence ID" value="GFO08577.1"/>
    <property type="molecule type" value="Genomic_DNA"/>
</dbReference>
<reference evidence="4 5" key="1">
    <citation type="journal article" date="2021" name="Elife">
        <title>Chloroplast acquisition without the gene transfer in kleptoplastic sea slugs, Plakobranchus ocellatus.</title>
        <authorList>
            <person name="Maeda T."/>
            <person name="Takahashi S."/>
            <person name="Yoshida T."/>
            <person name="Shimamura S."/>
            <person name="Takaki Y."/>
            <person name="Nagai Y."/>
            <person name="Toyoda A."/>
            <person name="Suzuki Y."/>
            <person name="Arimoto A."/>
            <person name="Ishii H."/>
            <person name="Satoh N."/>
            <person name="Nishiyama T."/>
            <person name="Hasebe M."/>
            <person name="Maruyama T."/>
            <person name="Minagawa J."/>
            <person name="Obokata J."/>
            <person name="Shigenobu S."/>
        </authorList>
    </citation>
    <scope>NUCLEOTIDE SEQUENCE [LARGE SCALE GENOMIC DNA]</scope>
</reference>